<name>A0A7E4V6H0_PANRE</name>
<evidence type="ECO:0000313" key="1">
    <source>
        <dbReference type="Proteomes" id="UP000492821"/>
    </source>
</evidence>
<reference evidence="2" key="2">
    <citation type="submission" date="2020-10" db="UniProtKB">
        <authorList>
            <consortium name="WormBaseParasite"/>
        </authorList>
    </citation>
    <scope>IDENTIFICATION</scope>
</reference>
<evidence type="ECO:0000313" key="2">
    <source>
        <dbReference type="WBParaSite" id="Pan_g17184.t1"/>
    </source>
</evidence>
<accession>A0A7E4V6H0</accession>
<reference evidence="1" key="1">
    <citation type="journal article" date="2013" name="Genetics">
        <title>The draft genome and transcriptome of Panagrellus redivivus are shaped by the harsh demands of a free-living lifestyle.</title>
        <authorList>
            <person name="Srinivasan J."/>
            <person name="Dillman A.R."/>
            <person name="Macchietto M.G."/>
            <person name="Heikkinen L."/>
            <person name="Lakso M."/>
            <person name="Fracchia K.M."/>
            <person name="Antoshechkin I."/>
            <person name="Mortazavi A."/>
            <person name="Wong G."/>
            <person name="Sternberg P.W."/>
        </authorList>
    </citation>
    <scope>NUCLEOTIDE SEQUENCE [LARGE SCALE GENOMIC DNA]</scope>
    <source>
        <strain evidence="1">MT8872</strain>
    </source>
</reference>
<sequence>MILHTNLHVLPYGINPVHATIPKSEHSALCLITTTSTRPIALRAYTEPPGRKSCQYCHSWGKSGTKLTTTGSAMNSYPIFAKHNITL</sequence>
<proteinExistence type="predicted"/>
<dbReference type="AlphaFoldDB" id="A0A7E4V6H0"/>
<protein>
    <submittedName>
        <fullName evidence="2">Ovule protein</fullName>
    </submittedName>
</protein>
<dbReference type="WBParaSite" id="Pan_g17184.t1">
    <property type="protein sequence ID" value="Pan_g17184.t1"/>
    <property type="gene ID" value="Pan_g17184"/>
</dbReference>
<dbReference type="Proteomes" id="UP000492821">
    <property type="component" value="Unassembled WGS sequence"/>
</dbReference>
<keyword evidence="1" id="KW-1185">Reference proteome</keyword>
<organism evidence="1 2">
    <name type="scientific">Panagrellus redivivus</name>
    <name type="common">Microworm</name>
    <dbReference type="NCBI Taxonomy" id="6233"/>
    <lineage>
        <taxon>Eukaryota</taxon>
        <taxon>Metazoa</taxon>
        <taxon>Ecdysozoa</taxon>
        <taxon>Nematoda</taxon>
        <taxon>Chromadorea</taxon>
        <taxon>Rhabditida</taxon>
        <taxon>Tylenchina</taxon>
        <taxon>Panagrolaimomorpha</taxon>
        <taxon>Panagrolaimoidea</taxon>
        <taxon>Panagrolaimidae</taxon>
        <taxon>Panagrellus</taxon>
    </lineage>
</organism>